<accession>X6MZ61</accession>
<sequence>MTTVKKEKKMHVHKFVLPTFTNLLQTLFAFFLKKKKYCFSLGSIFPSGRVKKRETKTEREKKPKKNSKVSFATSFLFFYIVYFCGPLLFSSVFEILTLIPSNVFLIISSAISVHTKIIFLVFQKQKKKQENKKSQVFGVCNWKKIKKRG</sequence>
<feature type="transmembrane region" description="Helical" evidence="1">
    <location>
        <begin position="69"/>
        <end position="89"/>
    </location>
</feature>
<reference evidence="2 3" key="1">
    <citation type="journal article" date="2013" name="Curr. Biol.">
        <title>The Genome of the Foraminiferan Reticulomyxa filosa.</title>
        <authorList>
            <person name="Glockner G."/>
            <person name="Hulsmann N."/>
            <person name="Schleicher M."/>
            <person name="Noegel A.A."/>
            <person name="Eichinger L."/>
            <person name="Gallinger C."/>
            <person name="Pawlowski J."/>
            <person name="Sierra R."/>
            <person name="Euteneuer U."/>
            <person name="Pillet L."/>
            <person name="Moustafa A."/>
            <person name="Platzer M."/>
            <person name="Groth M."/>
            <person name="Szafranski K."/>
            <person name="Schliwa M."/>
        </authorList>
    </citation>
    <scope>NUCLEOTIDE SEQUENCE [LARGE SCALE GENOMIC DNA]</scope>
</reference>
<evidence type="ECO:0000256" key="1">
    <source>
        <dbReference type="SAM" id="Phobius"/>
    </source>
</evidence>
<keyword evidence="1" id="KW-0812">Transmembrane</keyword>
<feature type="transmembrane region" description="Helical" evidence="1">
    <location>
        <begin position="95"/>
        <end position="122"/>
    </location>
</feature>
<keyword evidence="1" id="KW-0472">Membrane</keyword>
<feature type="transmembrane region" description="Helical" evidence="1">
    <location>
        <begin position="15"/>
        <end position="32"/>
    </location>
</feature>
<proteinExistence type="predicted"/>
<dbReference type="Proteomes" id="UP000023152">
    <property type="component" value="Unassembled WGS sequence"/>
</dbReference>
<evidence type="ECO:0000313" key="3">
    <source>
        <dbReference type="Proteomes" id="UP000023152"/>
    </source>
</evidence>
<keyword evidence="3" id="KW-1185">Reference proteome</keyword>
<gene>
    <name evidence="2" type="ORF">RFI_18924</name>
</gene>
<comment type="caution">
    <text evidence="2">The sequence shown here is derived from an EMBL/GenBank/DDBJ whole genome shotgun (WGS) entry which is preliminary data.</text>
</comment>
<evidence type="ECO:0000313" key="2">
    <source>
        <dbReference type="EMBL" id="ETO18350.1"/>
    </source>
</evidence>
<name>X6MZ61_RETFI</name>
<dbReference type="EMBL" id="ASPP01015069">
    <property type="protein sequence ID" value="ETO18350.1"/>
    <property type="molecule type" value="Genomic_DNA"/>
</dbReference>
<organism evidence="2 3">
    <name type="scientific">Reticulomyxa filosa</name>
    <dbReference type="NCBI Taxonomy" id="46433"/>
    <lineage>
        <taxon>Eukaryota</taxon>
        <taxon>Sar</taxon>
        <taxon>Rhizaria</taxon>
        <taxon>Retaria</taxon>
        <taxon>Foraminifera</taxon>
        <taxon>Monothalamids</taxon>
        <taxon>Reticulomyxidae</taxon>
        <taxon>Reticulomyxa</taxon>
    </lineage>
</organism>
<dbReference type="AlphaFoldDB" id="X6MZ61"/>
<protein>
    <submittedName>
        <fullName evidence="2">Uncharacterized protein</fullName>
    </submittedName>
</protein>
<keyword evidence="1" id="KW-1133">Transmembrane helix</keyword>